<evidence type="ECO:0000313" key="2">
    <source>
        <dbReference type="Proteomes" id="UP000081671"/>
    </source>
</evidence>
<dbReference type="STRING" id="10020.ENSDORP00000010724"/>
<dbReference type="Pfam" id="PF17721">
    <property type="entry name" value="POU2AF2"/>
    <property type="match status" value="1"/>
</dbReference>
<dbReference type="AlphaFoldDB" id="A0A1S3EL83"/>
<dbReference type="GeneID" id="105980756"/>
<reference evidence="3" key="1">
    <citation type="submission" date="2025-08" db="UniProtKB">
        <authorList>
            <consortium name="RefSeq"/>
        </authorList>
    </citation>
    <scope>IDENTIFICATION</scope>
    <source>
        <tissue evidence="3">Kidney</tissue>
    </source>
</reference>
<dbReference type="Proteomes" id="UP000081671">
    <property type="component" value="Unplaced"/>
</dbReference>
<organism evidence="2 3">
    <name type="scientific">Dipodomys ordii</name>
    <name type="common">Ord's kangaroo rat</name>
    <dbReference type="NCBI Taxonomy" id="10020"/>
    <lineage>
        <taxon>Eukaryota</taxon>
        <taxon>Metazoa</taxon>
        <taxon>Chordata</taxon>
        <taxon>Craniata</taxon>
        <taxon>Vertebrata</taxon>
        <taxon>Euteleostomi</taxon>
        <taxon>Mammalia</taxon>
        <taxon>Eutheria</taxon>
        <taxon>Euarchontoglires</taxon>
        <taxon>Glires</taxon>
        <taxon>Rodentia</taxon>
        <taxon>Castorimorpha</taxon>
        <taxon>Heteromyidae</taxon>
        <taxon>Dipodomyinae</taxon>
        <taxon>Dipodomys</taxon>
    </lineage>
</organism>
<feature type="region of interest" description="Disordered" evidence="1">
    <location>
        <begin position="108"/>
        <end position="212"/>
    </location>
</feature>
<feature type="compositionally biased region" description="Low complexity" evidence="1">
    <location>
        <begin position="110"/>
        <end position="124"/>
    </location>
</feature>
<dbReference type="RefSeq" id="XP_012865116.1">
    <property type="nucleotide sequence ID" value="XM_013009662.1"/>
</dbReference>
<dbReference type="KEGG" id="dord:105980756"/>
<feature type="compositionally biased region" description="Polar residues" evidence="1">
    <location>
        <begin position="125"/>
        <end position="156"/>
    </location>
</feature>
<dbReference type="FunCoup" id="A0A1S3EL83">
    <property type="interactions" value="24"/>
</dbReference>
<gene>
    <name evidence="3" type="primary">LOC105980756</name>
</gene>
<evidence type="ECO:0000313" key="3">
    <source>
        <dbReference type="RefSeq" id="XP_012865116.1"/>
    </source>
</evidence>
<dbReference type="GO" id="GO:0043565">
    <property type="term" value="F:sequence-specific DNA binding"/>
    <property type="evidence" value="ECO:0007669"/>
    <property type="project" value="TreeGrafter"/>
</dbReference>
<sequence>MSGYYGVRRSFLSDSDFHSTKPFSNDIYTSSVAKSFPCESSVGQSHSALLESYLAEPYGDHRPPALTPTPGSLFSASPLPPLLPPPFTGDPTSFVFRDSWEQTVPDVLSQPDPADALQALPPSSGCLTQLESGSSVPQQHRSSGWGSSLAGTQPYSLHTLEDLHHTPGYPTPPPYPFTPFMTVSNDLQPKADEESDTSSLHDPSPWTKEDGSLAWGSYECRRAY</sequence>
<dbReference type="PANTHER" id="PTHR28376:SF1">
    <property type="entry name" value="POU DOMAIN CLASS 2-ASSOCIATING FACTOR 2"/>
    <property type="match status" value="1"/>
</dbReference>
<dbReference type="PANTHER" id="PTHR28376">
    <property type="entry name" value="RGD1562914"/>
    <property type="match status" value="1"/>
</dbReference>
<dbReference type="GO" id="GO:0003713">
    <property type="term" value="F:transcription coactivator activity"/>
    <property type="evidence" value="ECO:0007669"/>
    <property type="project" value="TreeGrafter"/>
</dbReference>
<dbReference type="InterPro" id="IPR037655">
    <property type="entry name" value="POU2AF2"/>
</dbReference>
<protein>
    <submittedName>
        <fullName evidence="3">Uncharacterized protein C11orf53 homolog</fullName>
    </submittedName>
</protein>
<name>A0A1S3EL83_DIPOR</name>
<dbReference type="CTD" id="341032"/>
<dbReference type="InParanoid" id="A0A1S3EL83"/>
<proteinExistence type="predicted"/>
<dbReference type="GO" id="GO:0005634">
    <property type="term" value="C:nucleus"/>
    <property type="evidence" value="ECO:0007669"/>
    <property type="project" value="TreeGrafter"/>
</dbReference>
<keyword evidence="2" id="KW-1185">Reference proteome</keyword>
<dbReference type="OrthoDB" id="9892004at2759"/>
<evidence type="ECO:0000256" key="1">
    <source>
        <dbReference type="SAM" id="MobiDB-lite"/>
    </source>
</evidence>
<accession>A0A1S3EL83</accession>